<dbReference type="PANTHER" id="PTHR10858">
    <property type="entry name" value="DEOXYRIBONUCLEASE II"/>
    <property type="match status" value="1"/>
</dbReference>
<evidence type="ECO:0000256" key="2">
    <source>
        <dbReference type="ARBA" id="ARBA00004371"/>
    </source>
</evidence>
<comment type="subcellular location">
    <subcellularLocation>
        <location evidence="2">Lysosome</location>
    </subcellularLocation>
</comment>
<evidence type="ECO:0000256" key="17">
    <source>
        <dbReference type="ARBA" id="ARBA00043033"/>
    </source>
</evidence>
<evidence type="ECO:0000256" key="11">
    <source>
        <dbReference type="ARBA" id="ARBA00023157"/>
    </source>
</evidence>
<dbReference type="GeneTree" id="ENSGT00390000002634"/>
<evidence type="ECO:0000256" key="1">
    <source>
        <dbReference type="ARBA" id="ARBA00000447"/>
    </source>
</evidence>
<dbReference type="GO" id="GO:0004531">
    <property type="term" value="F:deoxyribonuclease II activity"/>
    <property type="evidence" value="ECO:0007669"/>
    <property type="project" value="UniProtKB-EC"/>
</dbReference>
<keyword evidence="7" id="KW-0540">Nuclease</keyword>
<evidence type="ECO:0000313" key="19">
    <source>
        <dbReference type="Ensembl" id="ENSECRP00000000670.1"/>
    </source>
</evidence>
<keyword evidence="20" id="KW-1185">Reference proteome</keyword>
<evidence type="ECO:0000256" key="7">
    <source>
        <dbReference type="ARBA" id="ARBA00022722"/>
    </source>
</evidence>
<keyword evidence="5" id="KW-0217">Developmental protein</keyword>
<keyword evidence="9" id="KW-0255">Endonuclease</keyword>
<reference evidence="19" key="1">
    <citation type="submission" date="2021-06" db="EMBL/GenBank/DDBJ databases">
        <authorList>
            <consortium name="Wellcome Sanger Institute Data Sharing"/>
        </authorList>
    </citation>
    <scope>NUCLEOTIDE SEQUENCE [LARGE SCALE GENOMIC DNA]</scope>
</reference>
<evidence type="ECO:0000256" key="8">
    <source>
        <dbReference type="ARBA" id="ARBA00022729"/>
    </source>
</evidence>
<comment type="catalytic activity">
    <reaction evidence="1">
        <text>Endonucleolytic cleavage to nucleoside 3'-phosphates and 3'-phosphooligonucleotide end-products.</text>
        <dbReference type="EC" id="3.1.22.1"/>
    </reaction>
</comment>
<name>A0A8C4RE55_ERPCA</name>
<dbReference type="GO" id="GO:0006309">
    <property type="term" value="P:apoptotic DNA fragmentation"/>
    <property type="evidence" value="ECO:0007669"/>
    <property type="project" value="TreeGrafter"/>
</dbReference>
<keyword evidence="12" id="KW-0325">Glycoprotein</keyword>
<keyword evidence="13" id="KW-0458">Lysosome</keyword>
<dbReference type="Ensembl" id="ENSECRT00000000683.1">
    <property type="protein sequence ID" value="ENSECRP00000000670.1"/>
    <property type="gene ID" value="ENSECRG00000000411.1"/>
</dbReference>
<comment type="function">
    <text evidence="18">Hydrolyzes DNA under acidic conditions with a preference for double-stranded DNA. Plays a major role in the clearance of nucleic acids generated through apoptosis, hence preventing autoinflammation. Necessary for proper fetal development and for definitive erythropoiesis in fetal liver and bone marrow, where it degrades nuclear DNA expelled from erythroid precursor cells.</text>
</comment>
<sequence>MKKKPNLSLTDFAFAKRSQMSAETTNACSHESTKVGRYLDVMLLLCLFLLSVLSNVTNGAVSCYSDNGEPVDWFFLYKLPNSEKEFPSEGLRYMYLDSTNRSWSVGMKLINESGGAVQKTLEQLYKLGKSGDVAYVLYNDQSPKSMVNKAVGNEYGHTKGVVLLDQSQGFWLVHSTPHFPPVISEGYSYPHSGIHNGQSFLCVTYPYKEFDSIGEQLLLNHPECYESSVPETFETDLPTLFKLVSGGTIDTPPWNRQTDLTSLGGTTFSSFAKGGQFEDDLYAAWVAPTLGSNLLVQFWPNSVGVLPSNCSLPQHVYNINEISFESHHGNTQAGSHSGFSTHVDHSKWCVSDQNANTWICVGDINRNHGEEHRGGGTVCLNDQEVWKSYRQLVVKYEDCADDSKL</sequence>
<reference evidence="19" key="3">
    <citation type="submission" date="2025-09" db="UniProtKB">
        <authorList>
            <consortium name="Ensembl"/>
        </authorList>
    </citation>
    <scope>IDENTIFICATION</scope>
</reference>
<evidence type="ECO:0000256" key="3">
    <source>
        <dbReference type="ARBA" id="ARBA00007527"/>
    </source>
</evidence>
<evidence type="ECO:0000256" key="15">
    <source>
        <dbReference type="ARBA" id="ARBA00041393"/>
    </source>
</evidence>
<keyword evidence="10" id="KW-0378">Hydrolase</keyword>
<evidence type="ECO:0000256" key="9">
    <source>
        <dbReference type="ARBA" id="ARBA00022759"/>
    </source>
</evidence>
<protein>
    <recommendedName>
        <fullName evidence="14">Deoxyribonuclease-2-alpha</fullName>
        <ecNumber evidence="4">3.1.22.1</ecNumber>
    </recommendedName>
    <alternativeName>
        <fullName evidence="15">Acid DNase</fullName>
    </alternativeName>
    <alternativeName>
        <fullName evidence="17">Deoxyribonuclease II alpha</fullName>
    </alternativeName>
    <alternativeName>
        <fullName evidence="16">Lysosomal DNase II</fullName>
    </alternativeName>
</protein>
<proteinExistence type="inferred from homology"/>
<gene>
    <name evidence="19" type="primary">dnase2</name>
</gene>
<dbReference type="InterPro" id="IPR004947">
    <property type="entry name" value="DNase_II"/>
</dbReference>
<dbReference type="AlphaFoldDB" id="A0A8C4RE55"/>
<dbReference type="PANTHER" id="PTHR10858:SF9">
    <property type="entry name" value="DEOXYRIBONUCLEASE-2-ALPHA"/>
    <property type="match status" value="1"/>
</dbReference>
<comment type="similarity">
    <text evidence="3">Belongs to the DNase II family.</text>
</comment>
<dbReference type="Pfam" id="PF03265">
    <property type="entry name" value="DNase_II"/>
    <property type="match status" value="1"/>
</dbReference>
<evidence type="ECO:0000256" key="13">
    <source>
        <dbReference type="ARBA" id="ARBA00023228"/>
    </source>
</evidence>
<evidence type="ECO:0000256" key="10">
    <source>
        <dbReference type="ARBA" id="ARBA00022801"/>
    </source>
</evidence>
<dbReference type="GO" id="GO:0005764">
    <property type="term" value="C:lysosome"/>
    <property type="evidence" value="ECO:0007669"/>
    <property type="project" value="UniProtKB-SubCell"/>
</dbReference>
<keyword evidence="11" id="KW-1015">Disulfide bond</keyword>
<organism evidence="19 20">
    <name type="scientific">Erpetoichthys calabaricus</name>
    <name type="common">Rope fish</name>
    <name type="synonym">Calamoichthys calabaricus</name>
    <dbReference type="NCBI Taxonomy" id="27687"/>
    <lineage>
        <taxon>Eukaryota</taxon>
        <taxon>Metazoa</taxon>
        <taxon>Chordata</taxon>
        <taxon>Craniata</taxon>
        <taxon>Vertebrata</taxon>
        <taxon>Euteleostomi</taxon>
        <taxon>Actinopterygii</taxon>
        <taxon>Polypteriformes</taxon>
        <taxon>Polypteridae</taxon>
        <taxon>Erpetoichthys</taxon>
    </lineage>
</organism>
<keyword evidence="8" id="KW-0732">Signal</keyword>
<keyword evidence="6" id="KW-0053">Apoptosis</keyword>
<evidence type="ECO:0000256" key="4">
    <source>
        <dbReference type="ARBA" id="ARBA00012036"/>
    </source>
</evidence>
<evidence type="ECO:0000256" key="18">
    <source>
        <dbReference type="ARBA" id="ARBA00045381"/>
    </source>
</evidence>
<evidence type="ECO:0000256" key="6">
    <source>
        <dbReference type="ARBA" id="ARBA00022703"/>
    </source>
</evidence>
<dbReference type="Proteomes" id="UP000694620">
    <property type="component" value="Chromosome 1"/>
</dbReference>
<evidence type="ECO:0000256" key="12">
    <source>
        <dbReference type="ARBA" id="ARBA00023180"/>
    </source>
</evidence>
<reference evidence="19" key="2">
    <citation type="submission" date="2025-08" db="UniProtKB">
        <authorList>
            <consortium name="Ensembl"/>
        </authorList>
    </citation>
    <scope>IDENTIFICATION</scope>
</reference>
<evidence type="ECO:0000256" key="14">
    <source>
        <dbReference type="ARBA" id="ARBA00039868"/>
    </source>
</evidence>
<evidence type="ECO:0000313" key="20">
    <source>
        <dbReference type="Proteomes" id="UP000694620"/>
    </source>
</evidence>
<accession>A0A8C4RE55</accession>
<evidence type="ECO:0000256" key="5">
    <source>
        <dbReference type="ARBA" id="ARBA00022473"/>
    </source>
</evidence>
<evidence type="ECO:0000256" key="16">
    <source>
        <dbReference type="ARBA" id="ARBA00041918"/>
    </source>
</evidence>
<dbReference type="EC" id="3.1.22.1" evidence="4"/>